<dbReference type="Proteomes" id="UP000186588">
    <property type="component" value="Unassembled WGS sequence"/>
</dbReference>
<dbReference type="Pfam" id="PF01464">
    <property type="entry name" value="SLT"/>
    <property type="match status" value="1"/>
</dbReference>
<organism evidence="5 6">
    <name type="scientific">Apilactobacillus kunkeei</name>
    <dbReference type="NCBI Taxonomy" id="148814"/>
    <lineage>
        <taxon>Bacteria</taxon>
        <taxon>Bacillati</taxon>
        <taxon>Bacillota</taxon>
        <taxon>Bacilli</taxon>
        <taxon>Lactobacillales</taxon>
        <taxon>Lactobacillaceae</taxon>
        <taxon>Apilactobacillus</taxon>
    </lineage>
</organism>
<dbReference type="EMBL" id="BDDX01000001">
    <property type="protein sequence ID" value="GAT90048.1"/>
    <property type="molecule type" value="Genomic_DNA"/>
</dbReference>
<evidence type="ECO:0000256" key="2">
    <source>
        <dbReference type="SAM" id="MobiDB-lite"/>
    </source>
</evidence>
<protein>
    <submittedName>
        <fullName evidence="5">Phage tail tape measure protein</fullName>
    </submittedName>
</protein>
<evidence type="ECO:0000256" key="1">
    <source>
        <dbReference type="ARBA" id="ARBA00022612"/>
    </source>
</evidence>
<evidence type="ECO:0000313" key="6">
    <source>
        <dbReference type="Proteomes" id="UP000186588"/>
    </source>
</evidence>
<feature type="region of interest" description="Disordered" evidence="2">
    <location>
        <begin position="578"/>
        <end position="599"/>
    </location>
</feature>
<dbReference type="InterPro" id="IPR008258">
    <property type="entry name" value="Transglycosylase_SLT_dom_1"/>
</dbReference>
<feature type="compositionally biased region" description="Low complexity" evidence="2">
    <location>
        <begin position="110"/>
        <end position="125"/>
    </location>
</feature>
<dbReference type="Gene3D" id="1.10.530.10">
    <property type="match status" value="1"/>
</dbReference>
<evidence type="ECO:0000259" key="3">
    <source>
        <dbReference type="Pfam" id="PF01464"/>
    </source>
</evidence>
<gene>
    <name evidence="5" type="ORF">FF306_00139</name>
</gene>
<dbReference type="CDD" id="cd13402">
    <property type="entry name" value="LT_TF-like"/>
    <property type="match status" value="1"/>
</dbReference>
<accession>A0A1L8CFT0</accession>
<sequence length="1379" mass="145483">MADVSRRATIEIPVKVDQKAIDSFNKALTKMTKSGGNVQKTINGLSKQLDSFTKSSSDFAKNYKNTFDKVSESNKQALESSKKFTNQAVSGNNRVTKSIEKMKAIDDSATKSSTSNTNTHTDNNNRLSRSQSKLTQKASLSVAKFKRLNDVGDKFLSIGRNMGLVTLGLGAAFISGAKKAIELQNQYVKIKNLAVTGGEHSVEAQRNVNKMRQQGVDLSLKYGVSQEKIGKGYEELIRRGYSTNQTLATQKQFLQASIASGDDYTDVVHNATSAIESFGLKTNNSSKMAANTKTVLNQMAYAADLTATDFNGMGEALKYVGASAHNAHQSIAETSSAIGILSNNGLDASQAGTGLRQVLSRLVSPKKGASQNVLKQLGLSAQDFRDAKGNLLPLQDVFSKLNDKMKGMSSTDRGAIFNALFGQTGQQAATILSNNVKQLKDLNGQVEKSQKQNHGKGYIAELSAKNSKTAKVQMGRFKAAIEQLKITFANELLPAFSKVANGMSDLIAKLSSAPGWLKKIVAYGTVFVAGIAPVTLVVGSLTKSFGAIGLAIGKLRKMFTTPVSKTMGNSMVQESGKMRTASEIAGSGNSSSGLGDGLQMSRVERNGRNISKMTKFKSIFGGVEKTGTRFGKVGNFAKIGGTVAEDATRVGKFSGLTRGLGMLGSKIPYLDIAVAGSQLIGMNHKNAGSKIGSAGGMLGGTLGGSALGASIGSVVPGLGTAVGGFAGGAIGGIAGSSAGKWIGKKIQASIPNLKKLFPKGAFKPFTSAWNAAKSTFKSIKNTFSGTFKAIKKSFKPVTDGWNYMMKAFQSKQGKKNINDLVSAFQHLYNRAKPIFKGLSIVFKMAMSVIKAVAKGIGAFLTSFFKGTFKIIGNLFKTFADLFTGNWKHLGKDLKGIVGGIVQAIESPFQFLPAFFGSIWKDVKNAFTTGLNSVIGFLNGGIKGINKLLSYVGGSGHTIPIIKFASGTSGSKQITKGTHAMLNDGHDSPETGNKELAILPNGKAFIPQQRNWTGWLPAGTQILNAKETKAFMNSQGIEHYAGGGIIGGIESFASSAGKKVKSFAGSAVKVAKSIGGKVVDDAEAIGNAIAHPIKTVMNMFGGFASNIPIISDFGGGIINKAKDLIASWFKKETDDGSSSNPGGSGVQRWKPAVIKALSALGLSTSGDMVNRVLRQINTESGGNPNAIGGTDGLADGRAMGLMQVKPGTFAAYGKPGLGGWNNGYASIYAGLNYARHRYGDSLSFLGNGHGYANGGWSSQPAVFGEYPGQPEVAINPKRKSADRLIMEAISARAKSDGTSPFAKLMQSKSEKTKRNGLVSMANSLISKSSRGLQQPQINMNVEININGNADSATINQLPSKLQQAVEQAVQRMAHNALGKI</sequence>
<keyword evidence="1" id="KW-1188">Viral release from host cell</keyword>
<dbReference type="Pfam" id="PF10145">
    <property type="entry name" value="PhageMin_Tail"/>
    <property type="match status" value="1"/>
</dbReference>
<feature type="region of interest" description="Disordered" evidence="2">
    <location>
        <begin position="106"/>
        <end position="135"/>
    </location>
</feature>
<evidence type="ECO:0000313" key="5">
    <source>
        <dbReference type="EMBL" id="GAT90048.1"/>
    </source>
</evidence>
<feature type="compositionally biased region" description="Polar residues" evidence="2">
    <location>
        <begin position="78"/>
        <end position="96"/>
    </location>
</feature>
<dbReference type="RefSeq" id="WP_094750411.1">
    <property type="nucleotide sequence ID" value="NZ_BDDX01000001.1"/>
</dbReference>
<dbReference type="PANTHER" id="PTHR37813:SF1">
    <property type="entry name" value="FELS-2 PROPHAGE PROTEIN"/>
    <property type="match status" value="1"/>
</dbReference>
<feature type="domain" description="Phage tail tape measure protein" evidence="4">
    <location>
        <begin position="214"/>
        <end position="422"/>
    </location>
</feature>
<reference evidence="5 6" key="1">
    <citation type="journal article" date="2016" name="Syst. Appl. Microbiol.">
        <title>Genomic characterization of a fructophilic bee symbiont Lactobacillus kunkeei reveals its niche-specific adaptation.</title>
        <authorList>
            <person name="Maeno S."/>
            <person name="Tanizawa Y."/>
            <person name="Kanesaki Y."/>
            <person name="Kubota E."/>
            <person name="Kumar H."/>
            <person name="Dicks L."/>
            <person name="Salminen S."/>
            <person name="Nakagawa J."/>
            <person name="Arita M."/>
            <person name="Endo A."/>
        </authorList>
    </citation>
    <scope>NUCLEOTIDE SEQUENCE [LARGE SCALE GENOMIC DNA]</scope>
    <source>
        <strain evidence="5 6">FF30-6</strain>
    </source>
</reference>
<name>A0A1L8CFT0_9LACO</name>
<proteinExistence type="predicted"/>
<dbReference type="NCBIfam" id="TIGR01760">
    <property type="entry name" value="tape_meas_TP901"/>
    <property type="match status" value="1"/>
</dbReference>
<evidence type="ECO:0000259" key="4">
    <source>
        <dbReference type="Pfam" id="PF10145"/>
    </source>
</evidence>
<feature type="domain" description="Transglycosylase SLT" evidence="3">
    <location>
        <begin position="1175"/>
        <end position="1239"/>
    </location>
</feature>
<dbReference type="SUPFAM" id="SSF53955">
    <property type="entry name" value="Lysozyme-like"/>
    <property type="match status" value="1"/>
</dbReference>
<dbReference type="InterPro" id="IPR010090">
    <property type="entry name" value="Phage_tape_meas"/>
</dbReference>
<dbReference type="PANTHER" id="PTHR37813">
    <property type="entry name" value="FELS-2 PROPHAGE PROTEIN"/>
    <property type="match status" value="1"/>
</dbReference>
<feature type="region of interest" description="Disordered" evidence="2">
    <location>
        <begin position="78"/>
        <end position="97"/>
    </location>
</feature>
<comment type="caution">
    <text evidence="5">The sequence shown here is derived from an EMBL/GenBank/DDBJ whole genome shotgun (WGS) entry which is preliminary data.</text>
</comment>
<feature type="compositionally biased region" description="Polar residues" evidence="2">
    <location>
        <begin position="126"/>
        <end position="135"/>
    </location>
</feature>
<dbReference type="InterPro" id="IPR023346">
    <property type="entry name" value="Lysozyme-like_dom_sf"/>
</dbReference>